<accession>A0A9Q0F5W9</accession>
<evidence type="ECO:0000256" key="4">
    <source>
        <dbReference type="ARBA" id="ARBA00022741"/>
    </source>
</evidence>
<evidence type="ECO:0000256" key="9">
    <source>
        <dbReference type="ARBA" id="ARBA00023136"/>
    </source>
</evidence>
<dbReference type="Gene3D" id="3.40.50.300">
    <property type="entry name" value="P-loop containing nucleotide triphosphate hydrolases"/>
    <property type="match status" value="3"/>
</dbReference>
<feature type="compositionally biased region" description="Low complexity" evidence="12">
    <location>
        <begin position="766"/>
        <end position="777"/>
    </location>
</feature>
<keyword evidence="8 11" id="KW-0811">Translocation</keyword>
<dbReference type="CDD" id="cd17928">
    <property type="entry name" value="DEXDc_SecA"/>
    <property type="match status" value="1"/>
</dbReference>
<dbReference type="Gene3D" id="1.10.3060.10">
    <property type="entry name" value="Helical scaffold and wing domains of SecA"/>
    <property type="match status" value="1"/>
</dbReference>
<protein>
    <recommendedName>
        <fullName evidence="11">Protein translocase subunit SecA</fullName>
    </recommendedName>
</protein>
<keyword evidence="5 11" id="KW-0067">ATP-binding</keyword>
<dbReference type="AlphaFoldDB" id="A0A9Q0F5W9"/>
<dbReference type="Pfam" id="PF21090">
    <property type="entry name" value="P-loop_SecA"/>
    <property type="match status" value="1"/>
</dbReference>
<reference evidence="14" key="2">
    <citation type="journal article" date="2023" name="Plants (Basel)">
        <title>Annotation of the Turnera subulata (Passifloraceae) Draft Genome Reveals the S-Locus Evolved after the Divergence of Turneroideae from Passifloroideae in a Stepwise Manner.</title>
        <authorList>
            <person name="Henning P.M."/>
            <person name="Roalson E.H."/>
            <person name="Mir W."/>
            <person name="McCubbin A.G."/>
            <person name="Shore J.S."/>
        </authorList>
    </citation>
    <scope>NUCLEOTIDE SEQUENCE</scope>
    <source>
        <strain evidence="14">F60SS</strain>
    </source>
</reference>
<dbReference type="GO" id="GO:0006886">
    <property type="term" value="P:intracellular protein transport"/>
    <property type="evidence" value="ECO:0007669"/>
    <property type="project" value="InterPro"/>
</dbReference>
<dbReference type="Gene3D" id="3.90.1440.10">
    <property type="entry name" value="SecA, preprotein cross-linking domain"/>
    <property type="match status" value="1"/>
</dbReference>
<gene>
    <name evidence="14" type="ORF">Tsubulata_006497</name>
</gene>
<dbReference type="PRINTS" id="PR00906">
    <property type="entry name" value="SECA"/>
</dbReference>
<dbReference type="InterPro" id="IPR011115">
    <property type="entry name" value="SecA_DEAD"/>
</dbReference>
<dbReference type="OrthoDB" id="27934at2759"/>
<dbReference type="Pfam" id="PF07517">
    <property type="entry name" value="SecA_DEAD"/>
    <property type="match status" value="2"/>
</dbReference>
<organism evidence="14 15">
    <name type="scientific">Turnera subulata</name>
    <dbReference type="NCBI Taxonomy" id="218843"/>
    <lineage>
        <taxon>Eukaryota</taxon>
        <taxon>Viridiplantae</taxon>
        <taxon>Streptophyta</taxon>
        <taxon>Embryophyta</taxon>
        <taxon>Tracheophyta</taxon>
        <taxon>Spermatophyta</taxon>
        <taxon>Magnoliopsida</taxon>
        <taxon>eudicotyledons</taxon>
        <taxon>Gunneridae</taxon>
        <taxon>Pentapetalae</taxon>
        <taxon>rosids</taxon>
        <taxon>fabids</taxon>
        <taxon>Malpighiales</taxon>
        <taxon>Passifloraceae</taxon>
        <taxon>Turnera</taxon>
    </lineage>
</organism>
<feature type="region of interest" description="Disordered" evidence="12">
    <location>
        <begin position="732"/>
        <end position="777"/>
    </location>
</feature>
<reference evidence="14" key="1">
    <citation type="submission" date="2022-02" db="EMBL/GenBank/DDBJ databases">
        <authorList>
            <person name="Henning P.M."/>
            <person name="McCubbin A.G."/>
            <person name="Shore J.S."/>
        </authorList>
    </citation>
    <scope>NUCLEOTIDE SEQUENCE</scope>
    <source>
        <strain evidence="14">F60SS</strain>
        <tissue evidence="14">Leaves</tissue>
    </source>
</reference>
<dbReference type="SMART" id="SM00958">
    <property type="entry name" value="SecA_PP_bind"/>
    <property type="match status" value="1"/>
</dbReference>
<dbReference type="GO" id="GO:0017038">
    <property type="term" value="P:protein import"/>
    <property type="evidence" value="ECO:0007669"/>
    <property type="project" value="InterPro"/>
</dbReference>
<evidence type="ECO:0000256" key="8">
    <source>
        <dbReference type="ARBA" id="ARBA00023010"/>
    </source>
</evidence>
<dbReference type="InterPro" id="IPR011116">
    <property type="entry name" value="SecA_Wing/Scaffold"/>
</dbReference>
<proteinExistence type="inferred from homology"/>
<keyword evidence="7" id="KW-1278">Translocase</keyword>
<name>A0A9Q0F5W9_9ROSI</name>
<evidence type="ECO:0000256" key="7">
    <source>
        <dbReference type="ARBA" id="ARBA00022967"/>
    </source>
</evidence>
<evidence type="ECO:0000256" key="11">
    <source>
        <dbReference type="RuleBase" id="RU003874"/>
    </source>
</evidence>
<feature type="domain" description="SecA family profile" evidence="13">
    <location>
        <begin position="1"/>
        <end position="551"/>
    </location>
</feature>
<dbReference type="GO" id="GO:0016464">
    <property type="term" value="F:chloroplast protein-transporting ATPase activity"/>
    <property type="evidence" value="ECO:0007669"/>
    <property type="project" value="UniProtKB-EC"/>
</dbReference>
<comment type="caution">
    <text evidence="14">The sequence shown here is derived from an EMBL/GenBank/DDBJ whole genome shotgun (WGS) entry which is preliminary data.</text>
</comment>
<dbReference type="InterPro" id="IPR011130">
    <property type="entry name" value="SecA_preprotein_X-link_dom"/>
</dbReference>
<dbReference type="InterPro" id="IPR027417">
    <property type="entry name" value="P-loop_NTPase"/>
</dbReference>
<comment type="catalytic activity">
    <reaction evidence="10">
        <text>ATP + H2O + chloroplast-proteinSide 1 = ADP + phosphate + chloroplast-proteinSide 2.</text>
        <dbReference type="EC" id="7.4.2.4"/>
    </reaction>
</comment>
<dbReference type="PROSITE" id="PS01312">
    <property type="entry name" value="SECA"/>
    <property type="match status" value="1"/>
</dbReference>
<dbReference type="Proteomes" id="UP001141552">
    <property type="component" value="Unassembled WGS sequence"/>
</dbReference>
<dbReference type="PROSITE" id="PS51196">
    <property type="entry name" value="SECA_MOTOR_DEAD"/>
    <property type="match status" value="1"/>
</dbReference>
<keyword evidence="3 11" id="KW-0813">Transport</keyword>
<evidence type="ECO:0000256" key="6">
    <source>
        <dbReference type="ARBA" id="ARBA00022927"/>
    </source>
</evidence>
<dbReference type="SUPFAM" id="SSF81886">
    <property type="entry name" value="Helical scaffold and wing domains of SecA"/>
    <property type="match status" value="1"/>
</dbReference>
<dbReference type="InterPro" id="IPR020937">
    <property type="entry name" value="SecA_CS"/>
</dbReference>
<evidence type="ECO:0000256" key="2">
    <source>
        <dbReference type="ARBA" id="ARBA00007650"/>
    </source>
</evidence>
<comment type="subcellular location">
    <subcellularLocation>
        <location evidence="1">Membrane</location>
        <topology evidence="1">Peripheral membrane protein</topology>
    </subcellularLocation>
</comment>
<dbReference type="InterPro" id="IPR014018">
    <property type="entry name" value="SecA_motor_DEAD"/>
</dbReference>
<sequence>MGGMVLHKGEIAEMRTGEGKTLVAILPAYLNALSGKGVHVVTVNDYLARRDCEWVGQVPRFLGLKSVGELVVRGFNYCVIDEVDSILIDEARTPLIISGPAEKPSDAYYKAAKIAAAFERDIHYTVDEKQKTVLLTEQGYEDAEEILNVKDLYDPREQWASYVLNAIKAKELFLRDVNYIIRGKEVLIVDEFTGRVMQGRRWSDGLHQAVEAKEGLPIQNETVTLASISYQNFFLQFPKLCGMTGTAATESTEFESIYKLKVTIVPTNKPMIRKDESDVVFRATTGKWRAVVVEISRMNKTGRPVLVGTTSVEQSDALSEQLREAGIPHEVLNAKPENVEREAEIVAQSGRLGAVTIATNMAGRGTDIILGGNAEFMARLKLREILMPRVVKLNEGSYVSVKKLPANKTWKNTKLAEEAVQLAVTSWGQRSLTELEAEERLSYSCEKGPVQDEVIAKLRSAFLEIVKEYKIYTEEERKKVVSAGGLHVVGTERHESRRIDNQLRGRSGRQGDPGSSRFFLSLEDNIFRIFGGDRIQGLMRAFRVEDLPIESKMLTKALDEAQRKVENYFFDIRKQLFEYDEVLNSQRDRVYTERRRALESDSLESLIIEYAELTMDDILEDLTPDLLRSKSSSYEDLRDYLRLRGREAYMQKRDIVEQDEPGLMREAERFLILSNIDRLWKEHLQALKFVQQAVGLRGYAQRDPLIEYKLEGYNLFLYMMAQIRRNFQPVMVKKDQGQSKNKKSNGPVTNGKGGGKNPDPVGARESSPSAASPQASA</sequence>
<evidence type="ECO:0000256" key="12">
    <source>
        <dbReference type="SAM" id="MobiDB-lite"/>
    </source>
</evidence>
<dbReference type="GO" id="GO:0005524">
    <property type="term" value="F:ATP binding"/>
    <property type="evidence" value="ECO:0007669"/>
    <property type="project" value="UniProtKB-KW"/>
</dbReference>
<dbReference type="GO" id="GO:0016020">
    <property type="term" value="C:membrane"/>
    <property type="evidence" value="ECO:0007669"/>
    <property type="project" value="UniProtKB-SubCell"/>
</dbReference>
<dbReference type="CDD" id="cd18803">
    <property type="entry name" value="SF2_C_secA"/>
    <property type="match status" value="1"/>
</dbReference>
<evidence type="ECO:0000256" key="10">
    <source>
        <dbReference type="ARBA" id="ARBA00034043"/>
    </source>
</evidence>
<dbReference type="SUPFAM" id="SSF52540">
    <property type="entry name" value="P-loop containing nucleoside triphosphate hydrolases"/>
    <property type="match status" value="2"/>
</dbReference>
<dbReference type="GO" id="GO:0006605">
    <property type="term" value="P:protein targeting"/>
    <property type="evidence" value="ECO:0007669"/>
    <property type="project" value="InterPro"/>
</dbReference>
<dbReference type="Pfam" id="PF07516">
    <property type="entry name" value="SecA_SW"/>
    <property type="match status" value="1"/>
</dbReference>
<dbReference type="NCBIfam" id="TIGR00963">
    <property type="entry name" value="secA"/>
    <property type="match status" value="1"/>
</dbReference>
<dbReference type="FunFam" id="3.90.1440.10:FF:000003">
    <property type="entry name" value="Preprotein translocase SecA subunit"/>
    <property type="match status" value="1"/>
</dbReference>
<dbReference type="HAMAP" id="MF_01382">
    <property type="entry name" value="SecA"/>
    <property type="match status" value="1"/>
</dbReference>
<dbReference type="SUPFAM" id="SSF81767">
    <property type="entry name" value="Pre-protein crosslinking domain of SecA"/>
    <property type="match status" value="1"/>
</dbReference>
<dbReference type="SMART" id="SM00957">
    <property type="entry name" value="SecA_DEAD"/>
    <property type="match status" value="1"/>
</dbReference>
<evidence type="ECO:0000256" key="1">
    <source>
        <dbReference type="ARBA" id="ARBA00004170"/>
    </source>
</evidence>
<evidence type="ECO:0000313" key="14">
    <source>
        <dbReference type="EMBL" id="KAJ4825563.1"/>
    </source>
</evidence>
<dbReference type="Pfam" id="PF01043">
    <property type="entry name" value="SecA_PP_bind"/>
    <property type="match status" value="1"/>
</dbReference>
<dbReference type="InterPro" id="IPR044722">
    <property type="entry name" value="SecA_SF2_C"/>
</dbReference>
<evidence type="ECO:0000259" key="13">
    <source>
        <dbReference type="PROSITE" id="PS51196"/>
    </source>
</evidence>
<evidence type="ECO:0000256" key="3">
    <source>
        <dbReference type="ARBA" id="ARBA00022448"/>
    </source>
</evidence>
<dbReference type="InterPro" id="IPR036266">
    <property type="entry name" value="SecA_Wing/Scaffold_sf"/>
</dbReference>
<evidence type="ECO:0000256" key="5">
    <source>
        <dbReference type="ARBA" id="ARBA00022840"/>
    </source>
</evidence>
<keyword evidence="9" id="KW-0472">Membrane</keyword>
<dbReference type="EMBL" id="JAKUCV010006856">
    <property type="protein sequence ID" value="KAJ4825563.1"/>
    <property type="molecule type" value="Genomic_DNA"/>
</dbReference>
<keyword evidence="4 11" id="KW-0547">Nucleotide-binding</keyword>
<keyword evidence="6 11" id="KW-0653">Protein transport</keyword>
<dbReference type="InterPro" id="IPR000185">
    <property type="entry name" value="SecA"/>
</dbReference>
<dbReference type="PANTHER" id="PTHR30612:SF0">
    <property type="entry name" value="CHLOROPLAST PROTEIN-TRANSPORTING ATPASE"/>
    <property type="match status" value="1"/>
</dbReference>
<dbReference type="PANTHER" id="PTHR30612">
    <property type="entry name" value="SECA INNER MEMBRANE COMPONENT OF SEC PROTEIN SECRETION SYSTEM"/>
    <property type="match status" value="1"/>
</dbReference>
<dbReference type="InterPro" id="IPR036670">
    <property type="entry name" value="SecA_X-link_sf"/>
</dbReference>
<comment type="similarity">
    <text evidence="2 11">Belongs to the SecA family.</text>
</comment>
<keyword evidence="15" id="KW-1185">Reference proteome</keyword>
<evidence type="ECO:0000313" key="15">
    <source>
        <dbReference type="Proteomes" id="UP001141552"/>
    </source>
</evidence>